<reference evidence="2" key="2">
    <citation type="submission" date="2023-06" db="EMBL/GenBank/DDBJ databases">
        <authorList>
            <consortium name="Lawrence Berkeley National Laboratory"/>
            <person name="Mondo S.J."/>
            <person name="Hensen N."/>
            <person name="Bonometti L."/>
            <person name="Westerberg I."/>
            <person name="Brannstrom I.O."/>
            <person name="Guillou S."/>
            <person name="Cros-Aarteil S."/>
            <person name="Calhoun S."/>
            <person name="Haridas S."/>
            <person name="Kuo A."/>
            <person name="Pangilinan J."/>
            <person name="Riley R."/>
            <person name="Labutti K."/>
            <person name="Andreopoulos B."/>
            <person name="Lipzen A."/>
            <person name="Chen C."/>
            <person name="Yanf M."/>
            <person name="Daum C."/>
            <person name="Ng V."/>
            <person name="Clum A."/>
            <person name="Steindorff A."/>
            <person name="Ohm R."/>
            <person name="Martin F."/>
            <person name="Silar P."/>
            <person name="Natvig D."/>
            <person name="Lalanne C."/>
            <person name="Gautier V."/>
            <person name="Ament-Velasquez S.L."/>
            <person name="Kruys A."/>
            <person name="Hutchinson M.I."/>
            <person name="Powell A.J."/>
            <person name="Barry K."/>
            <person name="Miller A.N."/>
            <person name="Grigoriev I.V."/>
            <person name="Debuchy R."/>
            <person name="Gladieux P."/>
            <person name="Thoren M.H."/>
            <person name="Johannesson H."/>
        </authorList>
    </citation>
    <scope>NUCLEOTIDE SEQUENCE</scope>
    <source>
        <strain evidence="2">PSN324</strain>
    </source>
</reference>
<comment type="caution">
    <text evidence="2">The sequence shown here is derived from an EMBL/GenBank/DDBJ whole genome shotgun (WGS) entry which is preliminary data.</text>
</comment>
<evidence type="ECO:0008006" key="4">
    <source>
        <dbReference type="Google" id="ProtNLM"/>
    </source>
</evidence>
<accession>A0AAV9HGT1</accession>
<organism evidence="2 3">
    <name type="scientific">Cladorrhinum samala</name>
    <dbReference type="NCBI Taxonomy" id="585594"/>
    <lineage>
        <taxon>Eukaryota</taxon>
        <taxon>Fungi</taxon>
        <taxon>Dikarya</taxon>
        <taxon>Ascomycota</taxon>
        <taxon>Pezizomycotina</taxon>
        <taxon>Sordariomycetes</taxon>
        <taxon>Sordariomycetidae</taxon>
        <taxon>Sordariales</taxon>
        <taxon>Podosporaceae</taxon>
        <taxon>Cladorrhinum</taxon>
    </lineage>
</organism>
<evidence type="ECO:0000313" key="2">
    <source>
        <dbReference type="EMBL" id="KAK4459315.1"/>
    </source>
</evidence>
<dbReference type="PANTHER" id="PTHR38166:SF1">
    <property type="entry name" value="C2H2-TYPE DOMAIN-CONTAINING PROTEIN"/>
    <property type="match status" value="1"/>
</dbReference>
<dbReference type="AlphaFoldDB" id="A0AAV9HGT1"/>
<sequence length="414" mass="45332">MPKRKSTSYQAKSDSREVVDEPDGDGRRKKARKALSEASPGLGGGGKQKFACPYFKRNPRKYRNWTSCPGPGWEEVHRVKTHLYRRHALPLQCPRCWDTFKTDNVLQGHLQMDPPCTIKQNTVPHEGFTKDQEKRLRSRKKAHADMTDEDKWVEIYQILFPDDDPESIPGPYYDTFDDDEGTTPASGSGSGDLDDYSSFVRREMPTLVRRELEALFKTEVGDVEDRLRPKIEQIVLDLQPRLMSLYKQSQIPLSEYGPAQQQPDYGVAPMNMSTPTSTPGLSTGSCGAGLTPNSVISPASMPSPAPVGMLTPESTTSYGGDSVPFYGGFMGANIASMMPNSGMGGTHSLYSTDSALLGTGGGGYDFDASEIGTGAMELNWDDEFNRILDPGVFMPPPGEFAAPVGPVGGYGYRG</sequence>
<protein>
    <recommendedName>
        <fullName evidence="4">C2H2-type domain-containing protein</fullName>
    </recommendedName>
</protein>
<dbReference type="PANTHER" id="PTHR38166">
    <property type="entry name" value="C2H2-TYPE DOMAIN-CONTAINING PROTEIN-RELATED"/>
    <property type="match status" value="1"/>
</dbReference>
<keyword evidence="3" id="KW-1185">Reference proteome</keyword>
<proteinExistence type="predicted"/>
<name>A0AAV9HGT1_9PEZI</name>
<evidence type="ECO:0000256" key="1">
    <source>
        <dbReference type="SAM" id="MobiDB-lite"/>
    </source>
</evidence>
<feature type="region of interest" description="Disordered" evidence="1">
    <location>
        <begin position="167"/>
        <end position="196"/>
    </location>
</feature>
<dbReference type="Proteomes" id="UP001321749">
    <property type="component" value="Unassembled WGS sequence"/>
</dbReference>
<feature type="region of interest" description="Disordered" evidence="1">
    <location>
        <begin position="1"/>
        <end position="50"/>
    </location>
</feature>
<gene>
    <name evidence="2" type="ORF">QBC42DRAFT_183691</name>
</gene>
<evidence type="ECO:0000313" key="3">
    <source>
        <dbReference type="Proteomes" id="UP001321749"/>
    </source>
</evidence>
<dbReference type="EMBL" id="MU865040">
    <property type="protein sequence ID" value="KAK4459315.1"/>
    <property type="molecule type" value="Genomic_DNA"/>
</dbReference>
<reference evidence="2" key="1">
    <citation type="journal article" date="2023" name="Mol. Phylogenet. Evol.">
        <title>Genome-scale phylogeny and comparative genomics of the fungal order Sordariales.</title>
        <authorList>
            <person name="Hensen N."/>
            <person name="Bonometti L."/>
            <person name="Westerberg I."/>
            <person name="Brannstrom I.O."/>
            <person name="Guillou S."/>
            <person name="Cros-Aarteil S."/>
            <person name="Calhoun S."/>
            <person name="Haridas S."/>
            <person name="Kuo A."/>
            <person name="Mondo S."/>
            <person name="Pangilinan J."/>
            <person name="Riley R."/>
            <person name="LaButti K."/>
            <person name="Andreopoulos B."/>
            <person name="Lipzen A."/>
            <person name="Chen C."/>
            <person name="Yan M."/>
            <person name="Daum C."/>
            <person name="Ng V."/>
            <person name="Clum A."/>
            <person name="Steindorff A."/>
            <person name="Ohm R.A."/>
            <person name="Martin F."/>
            <person name="Silar P."/>
            <person name="Natvig D.O."/>
            <person name="Lalanne C."/>
            <person name="Gautier V."/>
            <person name="Ament-Velasquez S.L."/>
            <person name="Kruys A."/>
            <person name="Hutchinson M.I."/>
            <person name="Powell A.J."/>
            <person name="Barry K."/>
            <person name="Miller A.N."/>
            <person name="Grigoriev I.V."/>
            <person name="Debuchy R."/>
            <person name="Gladieux P."/>
            <person name="Hiltunen Thoren M."/>
            <person name="Johannesson H."/>
        </authorList>
    </citation>
    <scope>NUCLEOTIDE SEQUENCE</scope>
    <source>
        <strain evidence="2">PSN324</strain>
    </source>
</reference>